<organism evidence="2 3">
    <name type="scientific">Melopsittacus undulatus</name>
    <name type="common">Budgerigar</name>
    <name type="synonym">Psittacus undulatus</name>
    <dbReference type="NCBI Taxonomy" id="13146"/>
    <lineage>
        <taxon>Eukaryota</taxon>
        <taxon>Metazoa</taxon>
        <taxon>Chordata</taxon>
        <taxon>Craniata</taxon>
        <taxon>Vertebrata</taxon>
        <taxon>Euteleostomi</taxon>
        <taxon>Archelosauria</taxon>
        <taxon>Archosauria</taxon>
        <taxon>Dinosauria</taxon>
        <taxon>Saurischia</taxon>
        <taxon>Theropoda</taxon>
        <taxon>Coelurosauria</taxon>
        <taxon>Aves</taxon>
        <taxon>Neognathae</taxon>
        <taxon>Neoaves</taxon>
        <taxon>Telluraves</taxon>
        <taxon>Australaves</taxon>
        <taxon>Psittaciformes</taxon>
        <taxon>Psittaculidae</taxon>
        <taxon>Melopsittacus</taxon>
    </lineage>
</organism>
<reference evidence="2" key="3">
    <citation type="submission" date="2025-09" db="UniProtKB">
        <authorList>
            <consortium name="Ensembl"/>
        </authorList>
    </citation>
    <scope>IDENTIFICATION</scope>
</reference>
<dbReference type="GO" id="GO:0019902">
    <property type="term" value="F:phosphatase binding"/>
    <property type="evidence" value="ECO:0007669"/>
    <property type="project" value="TreeGrafter"/>
</dbReference>
<name>A0A8V5FZB7_MELUD</name>
<keyword evidence="3" id="KW-1185">Reference proteome</keyword>
<feature type="region of interest" description="Disordered" evidence="1">
    <location>
        <begin position="236"/>
        <end position="257"/>
    </location>
</feature>
<dbReference type="Ensembl" id="ENSMUNT00000032231.1">
    <property type="protein sequence ID" value="ENSMUNP00000025184.1"/>
    <property type="gene ID" value="ENSMUNG00000019183.1"/>
</dbReference>
<evidence type="ECO:0000256" key="1">
    <source>
        <dbReference type="SAM" id="MobiDB-lite"/>
    </source>
</evidence>
<dbReference type="Proteomes" id="UP000694405">
    <property type="component" value="Chromosome 4"/>
</dbReference>
<dbReference type="Pfam" id="PF15691">
    <property type="entry name" value="PPP1R32"/>
    <property type="match status" value="2"/>
</dbReference>
<protein>
    <submittedName>
        <fullName evidence="2">Uncharacterized protein</fullName>
    </submittedName>
</protein>
<dbReference type="PANTHER" id="PTHR34349:SF1">
    <property type="entry name" value="PROTEIN PHOSPHATASE 1 REGULATORY SUBUNIT 32"/>
    <property type="match status" value="1"/>
</dbReference>
<reference evidence="2" key="2">
    <citation type="submission" date="2025-08" db="UniProtKB">
        <authorList>
            <consortium name="Ensembl"/>
        </authorList>
    </citation>
    <scope>IDENTIFICATION</scope>
</reference>
<dbReference type="AlphaFoldDB" id="A0A8V5FZB7"/>
<reference evidence="2" key="1">
    <citation type="submission" date="2020-03" db="EMBL/GenBank/DDBJ databases">
        <title>Melopsittacus undulatus (budgerigar) genome, bMelUnd1, maternal haplotype with Z.</title>
        <authorList>
            <person name="Gedman G."/>
            <person name="Mountcastle J."/>
            <person name="Haase B."/>
            <person name="Formenti G."/>
            <person name="Wright T."/>
            <person name="Apodaca J."/>
            <person name="Pelan S."/>
            <person name="Chow W."/>
            <person name="Rhie A."/>
            <person name="Howe K."/>
            <person name="Fedrigo O."/>
            <person name="Jarvis E.D."/>
        </authorList>
    </citation>
    <scope>NUCLEOTIDE SEQUENCE [LARGE SCALE GENOMIC DNA]</scope>
</reference>
<sequence>MEDARPFVYGLTELPSVELDTVSPSEKALTEGSSDLMDLYGTNYTVAHGFHPQLGHHTGTGYVTNNHSAMPCLLRPHSVLEGHGRDAMSTTAEHFKPLWLPNGRSVLPRHMHQPQNRDLQEYPPSCLRVGMVSPQHMRSHQSQPRLRDSHSTGLQPAILEKVTLGTKEPLIFTKATKRTNSCLPPLPIRQSQPVSTQWDTCLPPSPLHPICTPWDTSSPPQLGVSLTTRDYLPPVHSHGNEPLPRLPPGSERGSGFTREGRSCLGTVVLPTLGPSASLVSRGLEATRETQARLLGQQAPGRMEPSGYTTNYGQYVTRCLTPSPEAPARATTMGSPSPSLPITHHEHLAGQGVDQVGDGGARLRLAVGLIVRRLPWHRCCGHCLATGR</sequence>
<dbReference type="InterPro" id="IPR031410">
    <property type="entry name" value="SAXO4"/>
</dbReference>
<evidence type="ECO:0000313" key="2">
    <source>
        <dbReference type="Ensembl" id="ENSMUNP00000025184.1"/>
    </source>
</evidence>
<accession>A0A8V5FZB7</accession>
<dbReference type="PANTHER" id="PTHR34349">
    <property type="entry name" value="PROTEIN PHOSPHATASE 1 REGULATORY SUBUNIT 32"/>
    <property type="match status" value="1"/>
</dbReference>
<proteinExistence type="predicted"/>
<evidence type="ECO:0000313" key="3">
    <source>
        <dbReference type="Proteomes" id="UP000694405"/>
    </source>
</evidence>